<gene>
    <name evidence="1" type="ORF">FYJ39_20170</name>
</gene>
<protein>
    <submittedName>
        <fullName evidence="1">Uncharacterized protein</fullName>
    </submittedName>
</protein>
<dbReference type="RefSeq" id="WP_154474102.1">
    <property type="nucleotide sequence ID" value="NZ_VUMD01000054.1"/>
</dbReference>
<sequence length="109" mass="13030">MNKDQKTNIRSFRYSDRVASILESMEGANLNAKFENLVLFCNDKFPEVEKRYRTYQSMAARAFDDYMKLSDLRHSIQRELTSIDNRLRSLDELLEHVEAQCRKVKEYKK</sequence>
<name>A0A7X2NQP3_9CLOT</name>
<organism evidence="1 2">
    <name type="scientific">Clostridium porci</name>
    <dbReference type="NCBI Taxonomy" id="2605778"/>
    <lineage>
        <taxon>Bacteria</taxon>
        <taxon>Bacillati</taxon>
        <taxon>Bacillota</taxon>
        <taxon>Clostridia</taxon>
        <taxon>Eubacteriales</taxon>
        <taxon>Clostridiaceae</taxon>
        <taxon>Clostridium</taxon>
    </lineage>
</organism>
<evidence type="ECO:0000313" key="2">
    <source>
        <dbReference type="Proteomes" id="UP000429958"/>
    </source>
</evidence>
<accession>A0A7X2NQP3</accession>
<comment type="caution">
    <text evidence="1">The sequence shown here is derived from an EMBL/GenBank/DDBJ whole genome shotgun (WGS) entry which is preliminary data.</text>
</comment>
<reference evidence="1 2" key="1">
    <citation type="submission" date="2019-08" db="EMBL/GenBank/DDBJ databases">
        <title>In-depth cultivation of the pig gut microbiome towards novel bacterial diversity and tailored functional studies.</title>
        <authorList>
            <person name="Wylensek D."/>
            <person name="Hitch T.C.A."/>
            <person name="Clavel T."/>
        </authorList>
    </citation>
    <scope>NUCLEOTIDE SEQUENCE [LARGE SCALE GENOMIC DNA]</scope>
    <source>
        <strain evidence="1 2">WCA-389-WT-23D1</strain>
    </source>
</reference>
<evidence type="ECO:0000313" key="1">
    <source>
        <dbReference type="EMBL" id="MSS38743.1"/>
    </source>
</evidence>
<dbReference type="Proteomes" id="UP000429958">
    <property type="component" value="Unassembled WGS sequence"/>
</dbReference>
<keyword evidence="2" id="KW-1185">Reference proteome</keyword>
<dbReference type="AlphaFoldDB" id="A0A7X2NQP3"/>
<dbReference type="EMBL" id="VUMD01000054">
    <property type="protein sequence ID" value="MSS38743.1"/>
    <property type="molecule type" value="Genomic_DNA"/>
</dbReference>
<proteinExistence type="predicted"/>